<organism evidence="1 2">
    <name type="scientific">Methanolapillus africanus</name>
    <dbReference type="NCBI Taxonomy" id="3028297"/>
    <lineage>
        <taxon>Archaea</taxon>
        <taxon>Methanobacteriati</taxon>
        <taxon>Methanobacteriota</taxon>
        <taxon>Stenosarchaea group</taxon>
        <taxon>Methanomicrobia</taxon>
        <taxon>Methanosarcinales</taxon>
        <taxon>Methanosarcinaceae</taxon>
        <taxon>Methanolapillus</taxon>
    </lineage>
</organism>
<dbReference type="Proteomes" id="UP001271789">
    <property type="component" value="Unassembled WGS sequence"/>
</dbReference>
<dbReference type="AlphaFoldDB" id="A0AAE4SDV9"/>
<protein>
    <submittedName>
        <fullName evidence="1">Uncharacterized protein</fullName>
    </submittedName>
</protein>
<gene>
    <name evidence="1" type="ORF">MsAg5_08610</name>
</gene>
<sequence>MEKKTKQIILFAATAILVVALAAAAMYLISQNNSADSNGIQNSSSNQTLESVTKTNDNINYSYLRGGTRIVRQFDPNDFVSRPHVTYPPESAPPWTEKGIMDDADLIVRGTVVQVQPDRWDTPDGTSPVIRTPNFFSVRGEIYHLIVVDVEEVYKGELKGAVDGKIYIRQMGGADDGVSMDVGLPDYRENESVILCLTVLPEIQNQAESVHYNGNPGGVFFVVNETTCVNGYNQKANLEEVFVLLNVSNPYVQF</sequence>
<proteinExistence type="predicted"/>
<evidence type="ECO:0000313" key="2">
    <source>
        <dbReference type="Proteomes" id="UP001271789"/>
    </source>
</evidence>
<comment type="caution">
    <text evidence="1">The sequence shown here is derived from an EMBL/GenBank/DDBJ whole genome shotgun (WGS) entry which is preliminary data.</text>
</comment>
<keyword evidence="2" id="KW-1185">Reference proteome</keyword>
<dbReference type="EMBL" id="JAWDKD010000015">
    <property type="protein sequence ID" value="MDV0446993.1"/>
    <property type="molecule type" value="Genomic_DNA"/>
</dbReference>
<name>A0AAE4SDV9_9EURY</name>
<dbReference type="RefSeq" id="WP_338099397.1">
    <property type="nucleotide sequence ID" value="NZ_JAWDKD010000015.1"/>
</dbReference>
<reference evidence="1" key="1">
    <citation type="submission" date="2023-06" db="EMBL/GenBank/DDBJ databases">
        <title>Genome sequence of Methanosarcinaceae archaeon Ag5.</title>
        <authorList>
            <person name="Protasov E."/>
            <person name="Platt K."/>
            <person name="Poehlein A."/>
            <person name="Daniel R."/>
            <person name="Brune A."/>
        </authorList>
    </citation>
    <scope>NUCLEOTIDE SEQUENCE</scope>
    <source>
        <strain evidence="1">Ag5</strain>
    </source>
</reference>
<accession>A0AAE4SDV9</accession>
<evidence type="ECO:0000313" key="1">
    <source>
        <dbReference type="EMBL" id="MDV0446993.1"/>
    </source>
</evidence>